<gene>
    <name evidence="1" type="ORF">COU47_02045</name>
</gene>
<evidence type="ECO:0008006" key="3">
    <source>
        <dbReference type="Google" id="ProtNLM"/>
    </source>
</evidence>
<evidence type="ECO:0000313" key="1">
    <source>
        <dbReference type="EMBL" id="PIR69665.1"/>
    </source>
</evidence>
<evidence type="ECO:0000313" key="2">
    <source>
        <dbReference type="Proteomes" id="UP000231503"/>
    </source>
</evidence>
<dbReference type="Proteomes" id="UP000231503">
    <property type="component" value="Unassembled WGS sequence"/>
</dbReference>
<protein>
    <recommendedName>
        <fullName evidence="3">Type 4 fimbrial biogenesis protein PilX N-terminal domain-containing protein</fullName>
    </recommendedName>
</protein>
<comment type="caution">
    <text evidence="1">The sequence shown here is derived from an EMBL/GenBank/DDBJ whole genome shotgun (WGS) entry which is preliminary data.</text>
</comment>
<proteinExistence type="predicted"/>
<dbReference type="AlphaFoldDB" id="A0A2H0TFT2"/>
<organism evidence="1 2">
    <name type="scientific">Candidatus Niyogibacteria bacterium CG10_big_fil_rev_8_21_14_0_10_46_36</name>
    <dbReference type="NCBI Taxonomy" id="1974726"/>
    <lineage>
        <taxon>Bacteria</taxon>
        <taxon>Candidatus Niyogiibacteriota</taxon>
    </lineage>
</organism>
<dbReference type="EMBL" id="PFCO01000004">
    <property type="protein sequence ID" value="PIR69665.1"/>
    <property type="molecule type" value="Genomic_DNA"/>
</dbReference>
<reference evidence="2" key="1">
    <citation type="submission" date="2017-09" db="EMBL/GenBank/DDBJ databases">
        <title>Depth-based differentiation of microbial function through sediment-hosted aquifers and enrichment of novel symbionts in the deep terrestrial subsurface.</title>
        <authorList>
            <person name="Probst A.J."/>
            <person name="Ladd B."/>
            <person name="Jarett J.K."/>
            <person name="Geller-Mcgrath D.E."/>
            <person name="Sieber C.M.K."/>
            <person name="Emerson J.B."/>
            <person name="Anantharaman K."/>
            <person name="Thomas B.C."/>
            <person name="Malmstrom R."/>
            <person name="Stieglmeier M."/>
            <person name="Klingl A."/>
            <person name="Woyke T."/>
            <person name="Ryan C.M."/>
            <person name="Banfield J.F."/>
        </authorList>
    </citation>
    <scope>NUCLEOTIDE SEQUENCE [LARGE SCALE GENOMIC DNA]</scope>
</reference>
<sequence>MNFLKYKKRHNKAGFTLLLSLLVISIVLAISLSVFGIIVREISLSTSARESRLAFYGANTGVECAIYWDFVQGSFASDTPPSVITCNGQDFTVGGAETSVLNNLTLDNGSCAFEVTVTKSCVSDVGGCTTGNEPNKRILTTIRSRGHNTCTEGFVVERGLQAQY</sequence>
<accession>A0A2H0TFT2</accession>
<name>A0A2H0TFT2_9BACT</name>